<evidence type="ECO:0000313" key="1">
    <source>
        <dbReference type="EMBL" id="CDM32040.1"/>
    </source>
</evidence>
<accession>W6Q6R5</accession>
<name>W6Q6R5_PENRF</name>
<proteinExistence type="predicted"/>
<reference evidence="1" key="1">
    <citation type="journal article" date="2014" name="Nat. Commun.">
        <title>Multiple recent horizontal transfers of a large genomic region in cheese making fungi.</title>
        <authorList>
            <person name="Cheeseman K."/>
            <person name="Ropars J."/>
            <person name="Renault P."/>
            <person name="Dupont J."/>
            <person name="Gouzy J."/>
            <person name="Branca A."/>
            <person name="Abraham A.L."/>
            <person name="Ceppi M."/>
            <person name="Conseiller E."/>
            <person name="Debuchy R."/>
            <person name="Malagnac F."/>
            <person name="Goarin A."/>
            <person name="Silar P."/>
            <person name="Lacoste S."/>
            <person name="Sallet E."/>
            <person name="Bensimon A."/>
            <person name="Giraud T."/>
            <person name="Brygoo Y."/>
        </authorList>
    </citation>
    <scope>NUCLEOTIDE SEQUENCE [LARGE SCALE GENOMIC DNA]</scope>
    <source>
        <strain evidence="1">FM164</strain>
    </source>
</reference>
<dbReference type="EMBL" id="HG792016">
    <property type="protein sequence ID" value="CDM32040.1"/>
    <property type="molecule type" value="Genomic_DNA"/>
</dbReference>
<gene>
    <name evidence="1" type="ORF">PROQFM164_S02g002191</name>
</gene>
<protein>
    <submittedName>
        <fullName evidence="1">Genomic scaffold, ProqFM164S02</fullName>
    </submittedName>
</protein>
<dbReference type="OrthoDB" id="4062651at2759"/>
<dbReference type="AlphaFoldDB" id="W6Q6R5"/>
<evidence type="ECO:0000313" key="2">
    <source>
        <dbReference type="Proteomes" id="UP000030686"/>
    </source>
</evidence>
<sequence>MYILEYSEDFGGPEDDFAIQRTTVVYEMSGSIYRAYSRKRYESKEGIQFGDMYSTNNIQGALILPEFSDKSTKAERPSDCSTGI</sequence>
<organism evidence="1 2">
    <name type="scientific">Penicillium roqueforti (strain FM164)</name>
    <dbReference type="NCBI Taxonomy" id="1365484"/>
    <lineage>
        <taxon>Eukaryota</taxon>
        <taxon>Fungi</taxon>
        <taxon>Dikarya</taxon>
        <taxon>Ascomycota</taxon>
        <taxon>Pezizomycotina</taxon>
        <taxon>Eurotiomycetes</taxon>
        <taxon>Eurotiomycetidae</taxon>
        <taxon>Eurotiales</taxon>
        <taxon>Aspergillaceae</taxon>
        <taxon>Penicillium</taxon>
    </lineage>
</organism>
<keyword evidence="2" id="KW-1185">Reference proteome</keyword>
<dbReference type="Proteomes" id="UP000030686">
    <property type="component" value="Unassembled WGS sequence"/>
</dbReference>